<dbReference type="InterPro" id="IPR024977">
    <property type="entry name" value="Apc4-like_WD40_dom"/>
</dbReference>
<dbReference type="InterPro" id="IPR036322">
    <property type="entry name" value="WD40_repeat_dom_sf"/>
</dbReference>
<dbReference type="PANTHER" id="PTHR13260">
    <property type="entry name" value="ANAPHASE PROMOTING COMPLEX SUBUNIT 4 APC4"/>
    <property type="match status" value="1"/>
</dbReference>
<dbReference type="PANTHER" id="PTHR13260:SF0">
    <property type="entry name" value="ANAPHASE-PROMOTING COMPLEX SUBUNIT 4"/>
    <property type="match status" value="1"/>
</dbReference>
<keyword evidence="3" id="KW-0833">Ubl conjugation pathway</keyword>
<dbReference type="AlphaFoldDB" id="A0A0A9W6T9"/>
<reference evidence="6" key="1">
    <citation type="journal article" date="2014" name="PLoS ONE">
        <title>Transcriptome-Based Identification of ABC Transporters in the Western Tarnished Plant Bug Lygus hesperus.</title>
        <authorList>
            <person name="Hull J.J."/>
            <person name="Chaney K."/>
            <person name="Geib S.M."/>
            <person name="Fabrick J.A."/>
            <person name="Brent C.S."/>
            <person name="Walsh D."/>
            <person name="Lavine L.C."/>
        </authorList>
    </citation>
    <scope>NUCLEOTIDE SEQUENCE</scope>
</reference>
<reference evidence="6" key="2">
    <citation type="submission" date="2014-07" db="EMBL/GenBank/DDBJ databases">
        <authorList>
            <person name="Hull J."/>
        </authorList>
    </citation>
    <scope>NUCLEOTIDE SEQUENCE</scope>
</reference>
<feature type="domain" description="Anaphase-promoting complex subunit 4-like WD40" evidence="5">
    <location>
        <begin position="23"/>
        <end position="116"/>
    </location>
</feature>
<dbReference type="InterPro" id="IPR024789">
    <property type="entry name" value="APC4"/>
</dbReference>
<evidence type="ECO:0000259" key="5">
    <source>
        <dbReference type="Pfam" id="PF12894"/>
    </source>
</evidence>
<evidence type="ECO:0000256" key="2">
    <source>
        <dbReference type="ARBA" id="ARBA00022776"/>
    </source>
</evidence>
<organism evidence="6">
    <name type="scientific">Lygus hesperus</name>
    <name type="common">Western plant bug</name>
    <dbReference type="NCBI Taxonomy" id="30085"/>
    <lineage>
        <taxon>Eukaryota</taxon>
        <taxon>Metazoa</taxon>
        <taxon>Ecdysozoa</taxon>
        <taxon>Arthropoda</taxon>
        <taxon>Hexapoda</taxon>
        <taxon>Insecta</taxon>
        <taxon>Pterygota</taxon>
        <taxon>Neoptera</taxon>
        <taxon>Paraneoptera</taxon>
        <taxon>Hemiptera</taxon>
        <taxon>Heteroptera</taxon>
        <taxon>Panheteroptera</taxon>
        <taxon>Cimicomorpha</taxon>
        <taxon>Miridae</taxon>
        <taxon>Mirini</taxon>
        <taxon>Lygus</taxon>
    </lineage>
</organism>
<dbReference type="GO" id="GO:0005680">
    <property type="term" value="C:anaphase-promoting complex"/>
    <property type="evidence" value="ECO:0007669"/>
    <property type="project" value="InterPro"/>
</dbReference>
<protein>
    <submittedName>
        <fullName evidence="6">Anaphase-promoting complex subunit 4</fullName>
    </submittedName>
</protein>
<name>A0A0A9W6T9_LYGHE</name>
<accession>A0A0A9W6T9</accession>
<evidence type="ECO:0000256" key="1">
    <source>
        <dbReference type="ARBA" id="ARBA00022618"/>
    </source>
</evidence>
<dbReference type="SUPFAM" id="SSF50978">
    <property type="entry name" value="WD40 repeat-like"/>
    <property type="match status" value="1"/>
</dbReference>
<dbReference type="Pfam" id="PF12894">
    <property type="entry name" value="ANAPC4_WD40"/>
    <property type="match status" value="1"/>
</dbReference>
<dbReference type="GO" id="GO:0031145">
    <property type="term" value="P:anaphase-promoting complex-dependent catabolic process"/>
    <property type="evidence" value="ECO:0007669"/>
    <property type="project" value="InterPro"/>
</dbReference>
<keyword evidence="2" id="KW-0498">Mitosis</keyword>
<dbReference type="GO" id="GO:0070979">
    <property type="term" value="P:protein K11-linked ubiquitination"/>
    <property type="evidence" value="ECO:0007669"/>
    <property type="project" value="TreeGrafter"/>
</dbReference>
<proteinExistence type="predicted"/>
<dbReference type="GO" id="GO:0051301">
    <property type="term" value="P:cell division"/>
    <property type="evidence" value="ECO:0007669"/>
    <property type="project" value="UniProtKB-KW"/>
</dbReference>
<keyword evidence="4" id="KW-0131">Cell cycle</keyword>
<dbReference type="EMBL" id="GBHO01041391">
    <property type="protein sequence ID" value="JAG02213.1"/>
    <property type="molecule type" value="Transcribed_RNA"/>
</dbReference>
<dbReference type="GO" id="GO:0034399">
    <property type="term" value="C:nuclear periphery"/>
    <property type="evidence" value="ECO:0007669"/>
    <property type="project" value="TreeGrafter"/>
</dbReference>
<sequence length="148" mass="16635">MAANTYAMRQMEERHMATKVDLMVWSQKMDLLAITNAKGEVSLHRLSWQKVWSLSPPGDGILATGIAWRSDGKVIAISYSNNELFLVNVENKDIIDKRTYSSPTSEDSPLIYFLCWLEERGGPKRSNNEASQVGPLLCSTGTFDQVHK</sequence>
<gene>
    <name evidence="6" type="primary">ANAPC4_0</name>
    <name evidence="6" type="ORF">CM83_28943</name>
</gene>
<evidence type="ECO:0000313" key="6">
    <source>
        <dbReference type="EMBL" id="JAG02213.1"/>
    </source>
</evidence>
<evidence type="ECO:0000256" key="3">
    <source>
        <dbReference type="ARBA" id="ARBA00022786"/>
    </source>
</evidence>
<dbReference type="InterPro" id="IPR015943">
    <property type="entry name" value="WD40/YVTN_repeat-like_dom_sf"/>
</dbReference>
<keyword evidence="1" id="KW-0132">Cell division</keyword>
<dbReference type="Gene3D" id="2.130.10.10">
    <property type="entry name" value="YVTN repeat-like/Quinoprotein amine dehydrogenase"/>
    <property type="match status" value="1"/>
</dbReference>
<evidence type="ECO:0000256" key="4">
    <source>
        <dbReference type="ARBA" id="ARBA00023306"/>
    </source>
</evidence>